<comment type="caution">
    <text evidence="2">The sequence shown here is derived from an EMBL/GenBank/DDBJ whole genome shotgun (WGS) entry which is preliminary data.</text>
</comment>
<dbReference type="Pfam" id="PF02171">
    <property type="entry name" value="Piwi"/>
    <property type="match status" value="1"/>
</dbReference>
<dbReference type="Proteomes" id="UP001432027">
    <property type="component" value="Unassembled WGS sequence"/>
</dbReference>
<accession>A0AAV5TXH2</accession>
<name>A0AAV5TXH2_9BILA</name>
<dbReference type="InterPro" id="IPR012337">
    <property type="entry name" value="RNaseH-like_sf"/>
</dbReference>
<dbReference type="InterPro" id="IPR003165">
    <property type="entry name" value="Piwi"/>
</dbReference>
<sequence length="324" mass="36631">MWSSAVCKDVAEVERYKGSAVVTEEFRGADGKRYFRHFPLDGLHVLPYTKVPKEKQKGAKPRPVLPQQRYVAMKNARKDIHIVEQNETMERFGMSVDIEPIRVDQRRLDAPKMMGKTGGRLYEMKTDPLKAYAAAHVACCKTKGMEIVYADGNEVTSFDHLESTMKAFAEHRKEKREKDGSEEFGVFLILLGEKNLLWHDTLKLLEQRYALQTQHVFTDTIKKILSKPEKDRSRDYTLFNIVMKTNIKAGGENVQIEEISSLFPSAGEGSPVTLIVGLDVAHPPPLSRNQLMRGIAPDPSCIGVSSNCCTKNLQTFTGYEVYTE</sequence>
<evidence type="ECO:0000313" key="2">
    <source>
        <dbReference type="EMBL" id="GMS98955.1"/>
    </source>
</evidence>
<proteinExistence type="predicted"/>
<dbReference type="SUPFAM" id="SSF53098">
    <property type="entry name" value="Ribonuclease H-like"/>
    <property type="match status" value="1"/>
</dbReference>
<dbReference type="GO" id="GO:0003676">
    <property type="term" value="F:nucleic acid binding"/>
    <property type="evidence" value="ECO:0007669"/>
    <property type="project" value="InterPro"/>
</dbReference>
<dbReference type="PANTHER" id="PTHR22891">
    <property type="entry name" value="EUKARYOTIC TRANSLATION INITIATION FACTOR 2C"/>
    <property type="match status" value="1"/>
</dbReference>
<organism evidence="2 3">
    <name type="scientific">Pristionchus entomophagus</name>
    <dbReference type="NCBI Taxonomy" id="358040"/>
    <lineage>
        <taxon>Eukaryota</taxon>
        <taxon>Metazoa</taxon>
        <taxon>Ecdysozoa</taxon>
        <taxon>Nematoda</taxon>
        <taxon>Chromadorea</taxon>
        <taxon>Rhabditida</taxon>
        <taxon>Rhabditina</taxon>
        <taxon>Diplogasteromorpha</taxon>
        <taxon>Diplogasteroidea</taxon>
        <taxon>Neodiplogasteridae</taxon>
        <taxon>Pristionchus</taxon>
    </lineage>
</organism>
<evidence type="ECO:0000313" key="3">
    <source>
        <dbReference type="Proteomes" id="UP001432027"/>
    </source>
</evidence>
<dbReference type="AlphaFoldDB" id="A0AAV5TXH2"/>
<keyword evidence="3" id="KW-1185">Reference proteome</keyword>
<reference evidence="2" key="1">
    <citation type="submission" date="2023-10" db="EMBL/GenBank/DDBJ databases">
        <title>Genome assembly of Pristionchus species.</title>
        <authorList>
            <person name="Yoshida K."/>
            <person name="Sommer R.J."/>
        </authorList>
    </citation>
    <scope>NUCLEOTIDE SEQUENCE</scope>
    <source>
        <strain evidence="2">RS0144</strain>
    </source>
</reference>
<dbReference type="EMBL" id="BTSX01000005">
    <property type="protein sequence ID" value="GMS98955.1"/>
    <property type="molecule type" value="Genomic_DNA"/>
</dbReference>
<evidence type="ECO:0000259" key="1">
    <source>
        <dbReference type="Pfam" id="PF02171"/>
    </source>
</evidence>
<protein>
    <recommendedName>
        <fullName evidence="1">Piwi domain-containing protein</fullName>
    </recommendedName>
</protein>
<feature type="domain" description="Piwi" evidence="1">
    <location>
        <begin position="186"/>
        <end position="316"/>
    </location>
</feature>
<gene>
    <name evidence="2" type="ORF">PENTCL1PPCAC_21130</name>
</gene>
<feature type="non-terminal residue" evidence="2">
    <location>
        <position position="324"/>
    </location>
</feature>
<dbReference type="Gene3D" id="3.40.50.2300">
    <property type="match status" value="1"/>
</dbReference>